<dbReference type="PROSITE" id="PS51194">
    <property type="entry name" value="HELICASE_CTER"/>
    <property type="match status" value="1"/>
</dbReference>
<reference evidence="13 14" key="1">
    <citation type="submission" date="2023-07" db="EMBL/GenBank/DDBJ databases">
        <title>Sorghum-associated microbial communities from plants grown in Nebraska, USA.</title>
        <authorList>
            <person name="Schachtman D."/>
        </authorList>
    </citation>
    <scope>NUCLEOTIDE SEQUENCE [LARGE SCALE GENOMIC DNA]</scope>
    <source>
        <strain evidence="13 14">DS1781</strain>
    </source>
</reference>
<evidence type="ECO:0000313" key="13">
    <source>
        <dbReference type="EMBL" id="MDR6535269.1"/>
    </source>
</evidence>
<dbReference type="EMBL" id="JAVDRF010000002">
    <property type="protein sequence ID" value="MDR6535269.1"/>
    <property type="molecule type" value="Genomic_DNA"/>
</dbReference>
<evidence type="ECO:0000256" key="6">
    <source>
        <dbReference type="ARBA" id="ARBA00023125"/>
    </source>
</evidence>
<comment type="similarity">
    <text evidence="1">Belongs to the helicase family. RecQ subfamily.</text>
</comment>
<dbReference type="PROSITE" id="PS51192">
    <property type="entry name" value="HELICASE_ATP_BIND_1"/>
    <property type="match status" value="1"/>
</dbReference>
<dbReference type="NCBIfam" id="TIGR00614">
    <property type="entry name" value="recQ_fam"/>
    <property type="match status" value="1"/>
</dbReference>
<dbReference type="SMART" id="SM00487">
    <property type="entry name" value="DEXDc"/>
    <property type="match status" value="1"/>
</dbReference>
<evidence type="ECO:0000256" key="4">
    <source>
        <dbReference type="ARBA" id="ARBA00022806"/>
    </source>
</evidence>
<keyword evidence="5" id="KW-0067">ATP-binding</keyword>
<evidence type="ECO:0000256" key="1">
    <source>
        <dbReference type="ARBA" id="ARBA00005446"/>
    </source>
</evidence>
<evidence type="ECO:0000313" key="14">
    <source>
        <dbReference type="Proteomes" id="UP001184230"/>
    </source>
</evidence>
<keyword evidence="14" id="KW-1185">Reference proteome</keyword>
<comment type="catalytic activity">
    <reaction evidence="8">
        <text>Couples ATP hydrolysis with the unwinding of duplex DNA by translocating in the 3'-5' direction.</text>
        <dbReference type="EC" id="5.6.2.4"/>
    </reaction>
</comment>
<proteinExistence type="inferred from homology"/>
<dbReference type="PROSITE" id="PS00690">
    <property type="entry name" value="DEAH_ATP_HELICASE"/>
    <property type="match status" value="1"/>
</dbReference>
<dbReference type="InterPro" id="IPR011545">
    <property type="entry name" value="DEAD/DEAH_box_helicase_dom"/>
</dbReference>
<evidence type="ECO:0000259" key="11">
    <source>
        <dbReference type="PROSITE" id="PS51192"/>
    </source>
</evidence>
<dbReference type="InterPro" id="IPR002464">
    <property type="entry name" value="DNA/RNA_helicase_DEAH_CS"/>
</dbReference>
<dbReference type="Gene3D" id="3.40.50.300">
    <property type="entry name" value="P-loop containing nucleotide triphosphate hydrolases"/>
    <property type="match status" value="2"/>
</dbReference>
<keyword evidence="3" id="KW-0378">Hydrolase</keyword>
<dbReference type="EC" id="5.6.2.4" evidence="9"/>
<dbReference type="SMART" id="SM00490">
    <property type="entry name" value="HELICc"/>
    <property type="match status" value="1"/>
</dbReference>
<dbReference type="PANTHER" id="PTHR13710">
    <property type="entry name" value="DNA HELICASE RECQ FAMILY MEMBER"/>
    <property type="match status" value="1"/>
</dbReference>
<dbReference type="InterPro" id="IPR014001">
    <property type="entry name" value="Helicase_ATP-bd"/>
</dbReference>
<evidence type="ECO:0000256" key="2">
    <source>
        <dbReference type="ARBA" id="ARBA00022741"/>
    </source>
</evidence>
<dbReference type="Proteomes" id="UP001184230">
    <property type="component" value="Unassembled WGS sequence"/>
</dbReference>
<dbReference type="GO" id="GO:0004386">
    <property type="term" value="F:helicase activity"/>
    <property type="evidence" value="ECO:0007669"/>
    <property type="project" value="UniProtKB-KW"/>
</dbReference>
<feature type="domain" description="Helicase C-terminal" evidence="12">
    <location>
        <begin position="240"/>
        <end position="389"/>
    </location>
</feature>
<evidence type="ECO:0000256" key="3">
    <source>
        <dbReference type="ARBA" id="ARBA00022801"/>
    </source>
</evidence>
<dbReference type="InterPro" id="IPR004589">
    <property type="entry name" value="DNA_helicase_ATP-dep_RecQ"/>
</dbReference>
<dbReference type="SUPFAM" id="SSF52540">
    <property type="entry name" value="P-loop containing nucleoside triphosphate hydrolases"/>
    <property type="match status" value="1"/>
</dbReference>
<evidence type="ECO:0000256" key="9">
    <source>
        <dbReference type="ARBA" id="ARBA00034808"/>
    </source>
</evidence>
<accession>A0ABU1N9Y9</accession>
<name>A0ABU1N9Y9_9BURK</name>
<evidence type="ECO:0000256" key="5">
    <source>
        <dbReference type="ARBA" id="ARBA00022840"/>
    </source>
</evidence>
<dbReference type="InterPro" id="IPR027417">
    <property type="entry name" value="P-loop_NTPase"/>
</dbReference>
<evidence type="ECO:0000256" key="8">
    <source>
        <dbReference type="ARBA" id="ARBA00034617"/>
    </source>
</evidence>
<evidence type="ECO:0000256" key="10">
    <source>
        <dbReference type="SAM" id="MobiDB-lite"/>
    </source>
</evidence>
<keyword evidence="7" id="KW-0413">Isomerase</keyword>
<feature type="region of interest" description="Disordered" evidence="10">
    <location>
        <begin position="1"/>
        <end position="21"/>
    </location>
</feature>
<keyword evidence="2" id="KW-0547">Nucleotide-binding</keyword>
<sequence length="406" mass="44598">MPDLPSPPQRRRARRQRGSPAIPERRLQRTLRTVFGLQSLRTGQRHVIERVLEGRSTLAVMPTGAGKSLCYQLPALLLPGCTVVVSPLIALMKDQREKLHALGVNAVQFNSQVEADEIRAGEEAIREGSASIVFTTPERLADRDFAALLRSHEISLLVVDEAHCISQWGHDFRPAFLGIGAMAKALGDPPVLALTATANGEVAADIMEKLGIPASGWIDTGTYRPNLHYAVEQHAREEDRLRRTLALVASTQGSGIVYTATVKAAQAVYEALRAAGESVGLYHGRRGAADRREAQDAYMAGRLRVMVATNAFGMGIDKPDIRFVVHYQMPSGLDAYYQESGRAGRDGQASACTLLFLRRDRALQQFFLAGRYPAEEELDSLHRALKTATRNDQALTLEPPRSRRTS</sequence>
<organism evidence="13 14">
    <name type="scientific">Variovorax soli</name>
    <dbReference type="NCBI Taxonomy" id="376815"/>
    <lineage>
        <taxon>Bacteria</taxon>
        <taxon>Pseudomonadati</taxon>
        <taxon>Pseudomonadota</taxon>
        <taxon>Betaproteobacteria</taxon>
        <taxon>Burkholderiales</taxon>
        <taxon>Comamonadaceae</taxon>
        <taxon>Variovorax</taxon>
    </lineage>
</organism>
<comment type="caution">
    <text evidence="13">The sequence shown here is derived from an EMBL/GenBank/DDBJ whole genome shotgun (WGS) entry which is preliminary data.</text>
</comment>
<keyword evidence="6" id="KW-0238">DNA-binding</keyword>
<dbReference type="PANTHER" id="PTHR13710:SF105">
    <property type="entry name" value="ATP-DEPENDENT DNA HELICASE Q1"/>
    <property type="match status" value="1"/>
</dbReference>
<feature type="domain" description="Helicase ATP-binding" evidence="11">
    <location>
        <begin position="48"/>
        <end position="216"/>
    </location>
</feature>
<protein>
    <recommendedName>
        <fullName evidence="9">DNA 3'-5' helicase</fullName>
        <ecNumber evidence="9">5.6.2.4</ecNumber>
    </recommendedName>
</protein>
<dbReference type="Pfam" id="PF00270">
    <property type="entry name" value="DEAD"/>
    <property type="match status" value="1"/>
</dbReference>
<evidence type="ECO:0000259" key="12">
    <source>
        <dbReference type="PROSITE" id="PS51194"/>
    </source>
</evidence>
<dbReference type="CDD" id="cd17920">
    <property type="entry name" value="DEXHc_RecQ"/>
    <property type="match status" value="1"/>
</dbReference>
<dbReference type="Pfam" id="PF00271">
    <property type="entry name" value="Helicase_C"/>
    <property type="match status" value="1"/>
</dbReference>
<dbReference type="RefSeq" id="WP_309899208.1">
    <property type="nucleotide sequence ID" value="NZ_JAVDRF010000002.1"/>
</dbReference>
<evidence type="ECO:0000256" key="7">
    <source>
        <dbReference type="ARBA" id="ARBA00023235"/>
    </source>
</evidence>
<gene>
    <name evidence="13" type="ORF">J2739_001029</name>
</gene>
<dbReference type="InterPro" id="IPR001650">
    <property type="entry name" value="Helicase_C-like"/>
</dbReference>
<keyword evidence="4 13" id="KW-0347">Helicase</keyword>